<evidence type="ECO:0000313" key="4">
    <source>
        <dbReference type="RefSeq" id="XP_013394198.1"/>
    </source>
</evidence>
<keyword evidence="1" id="KW-0732">Signal</keyword>
<dbReference type="InterPro" id="IPR002181">
    <property type="entry name" value="Fibrinogen_a/b/g_C_dom"/>
</dbReference>
<accession>A0A1S3I7M4</accession>
<proteinExistence type="predicted"/>
<feature type="signal peptide" evidence="1">
    <location>
        <begin position="1"/>
        <end position="23"/>
    </location>
</feature>
<dbReference type="SUPFAM" id="SSF56496">
    <property type="entry name" value="Fibrinogen C-terminal domain-like"/>
    <property type="match status" value="1"/>
</dbReference>
<evidence type="ECO:0000313" key="3">
    <source>
        <dbReference type="Proteomes" id="UP000085678"/>
    </source>
</evidence>
<dbReference type="InParanoid" id="A0A1S3I7M4"/>
<dbReference type="RefSeq" id="XP_013394198.1">
    <property type="nucleotide sequence ID" value="XM_013538744.1"/>
</dbReference>
<dbReference type="InterPro" id="IPR036056">
    <property type="entry name" value="Fibrinogen-like_C"/>
</dbReference>
<sequence>MANSKFLLLYFLIAQSQYRSSHASLVPRSCEDVLRHFGGGAFSEGVYTIDPDGPGEQPPFQVTCTTSKDLPGHGITLVTHEAASSQPKRFHATGIQVITVGFTYKPTLPQLESLIKVSGNCRQYVQILCNHAYQFYEPNWWVSRQGWAMSNWGGAPTNSSMCACAEQGRCDDPKKPCNCLINDAIWRSDEGYLEDKRYLPVKQVYVRDTNNDIESASLTVKGMECYGEINQGHPTERCRCRLHAEENSTTPGPLLLQLPDIIYGQGQDDVWLADDDQTLKITDIYPQFFNTKKRRQILPTTQVTPGLSPQCANVLQRCPVDCERLAKLRLANTTLTDDIHVNGEKKMLGQFMCENAAVNIAPPGRRIVAFFKVAPSCGSAQSSTYAFPDKTVVCCKMFTFSGQHLKVFDAQCSGNVDLSSIFG</sequence>
<dbReference type="Proteomes" id="UP000085678">
    <property type="component" value="Unplaced"/>
</dbReference>
<dbReference type="AlphaFoldDB" id="A0A1S3I7M4"/>
<dbReference type="PROSITE" id="PS51406">
    <property type="entry name" value="FIBRINOGEN_C_2"/>
    <property type="match status" value="1"/>
</dbReference>
<feature type="chain" id="PRO_5010273535" evidence="1">
    <location>
        <begin position="24"/>
        <end position="423"/>
    </location>
</feature>
<dbReference type="OrthoDB" id="26719at2759"/>
<gene>
    <name evidence="4" type="primary">LOC106161718</name>
</gene>
<keyword evidence="3" id="KW-1185">Reference proteome</keyword>
<evidence type="ECO:0000256" key="1">
    <source>
        <dbReference type="SAM" id="SignalP"/>
    </source>
</evidence>
<dbReference type="Gene3D" id="2.60.120.1000">
    <property type="match status" value="1"/>
</dbReference>
<reference evidence="4" key="1">
    <citation type="submission" date="2025-08" db="UniProtKB">
        <authorList>
            <consortium name="RefSeq"/>
        </authorList>
    </citation>
    <scope>IDENTIFICATION</scope>
    <source>
        <tissue evidence="4">Gonads</tissue>
    </source>
</reference>
<dbReference type="KEGG" id="lak:106161718"/>
<name>A0A1S3I7M4_LINAN</name>
<evidence type="ECO:0000259" key="2">
    <source>
        <dbReference type="PROSITE" id="PS51406"/>
    </source>
</evidence>
<feature type="domain" description="Fibrinogen C-terminal" evidence="2">
    <location>
        <begin position="21"/>
        <end position="80"/>
    </location>
</feature>
<organism evidence="3 4">
    <name type="scientific">Lingula anatina</name>
    <name type="common">Brachiopod</name>
    <name type="synonym">Lingula unguis</name>
    <dbReference type="NCBI Taxonomy" id="7574"/>
    <lineage>
        <taxon>Eukaryota</taxon>
        <taxon>Metazoa</taxon>
        <taxon>Spiralia</taxon>
        <taxon>Lophotrochozoa</taxon>
        <taxon>Brachiopoda</taxon>
        <taxon>Linguliformea</taxon>
        <taxon>Lingulata</taxon>
        <taxon>Lingulida</taxon>
        <taxon>Linguloidea</taxon>
        <taxon>Lingulidae</taxon>
        <taxon>Lingula</taxon>
    </lineage>
</organism>
<protein>
    <submittedName>
        <fullName evidence="4">Uncharacterized protein LOC106161718</fullName>
    </submittedName>
</protein>
<dbReference type="GeneID" id="106161718"/>